<dbReference type="EMBL" id="HBUF01163392">
    <property type="protein sequence ID" value="CAG6650682.1"/>
    <property type="molecule type" value="Transcribed_RNA"/>
</dbReference>
<comment type="similarity">
    <text evidence="2">Belongs to the COMM domain-containing protein 3 family.</text>
</comment>
<evidence type="ECO:0000259" key="3">
    <source>
        <dbReference type="Pfam" id="PF07258"/>
    </source>
</evidence>
<reference evidence="4" key="1">
    <citation type="submission" date="2021-05" db="EMBL/GenBank/DDBJ databases">
        <authorList>
            <person name="Alioto T."/>
            <person name="Alioto T."/>
            <person name="Gomez Garrido J."/>
        </authorList>
    </citation>
    <scope>NUCLEOTIDE SEQUENCE</scope>
</reference>
<dbReference type="PANTHER" id="PTHR31159">
    <property type="entry name" value="COMM DOMAIN-CONTAINING PROTEIN 3"/>
    <property type="match status" value="1"/>
</dbReference>
<sequence>MKLSDEIQIGLRRLFNSRLISEDHFKAIVDSVMSSHILLDQDPEDLNSKFTSKIDITKEVFSSLVTFLTESARNDLDSTALGTFLRTMNFDDGRIEYICTAYAKSKHLFDAKLKSYGHNLLKIKSANWKLLFCVKNNTESELGEQLYNIQLACENDSQKINFVCTLQELEELVTGFKDMSRHAQNFR</sequence>
<feature type="domain" description="COMM" evidence="3">
    <location>
        <begin position="122"/>
        <end position="179"/>
    </location>
</feature>
<dbReference type="GO" id="GO:0006814">
    <property type="term" value="P:sodium ion transport"/>
    <property type="evidence" value="ECO:0007669"/>
    <property type="project" value="InterPro"/>
</dbReference>
<name>A0A8D8RLG0_9HEMI</name>
<protein>
    <recommendedName>
        <fullName evidence="1">COMM domain-containing protein 3</fullName>
    </recommendedName>
</protein>
<dbReference type="InterPro" id="IPR037355">
    <property type="entry name" value="COMMD3"/>
</dbReference>
<evidence type="ECO:0000256" key="1">
    <source>
        <dbReference type="ARBA" id="ARBA00016548"/>
    </source>
</evidence>
<accession>A0A8D8RLG0</accession>
<dbReference type="Pfam" id="PF21672">
    <property type="entry name" value="COMM_HN"/>
    <property type="match status" value="1"/>
</dbReference>
<organism evidence="4">
    <name type="scientific">Cacopsylla melanoneura</name>
    <dbReference type="NCBI Taxonomy" id="428564"/>
    <lineage>
        <taxon>Eukaryota</taxon>
        <taxon>Metazoa</taxon>
        <taxon>Ecdysozoa</taxon>
        <taxon>Arthropoda</taxon>
        <taxon>Hexapoda</taxon>
        <taxon>Insecta</taxon>
        <taxon>Pterygota</taxon>
        <taxon>Neoptera</taxon>
        <taxon>Paraneoptera</taxon>
        <taxon>Hemiptera</taxon>
        <taxon>Sternorrhyncha</taxon>
        <taxon>Psylloidea</taxon>
        <taxon>Psyllidae</taxon>
        <taxon>Psyllinae</taxon>
        <taxon>Cacopsylla</taxon>
    </lineage>
</organism>
<evidence type="ECO:0000313" key="4">
    <source>
        <dbReference type="EMBL" id="CAG6650682.1"/>
    </source>
</evidence>
<dbReference type="PANTHER" id="PTHR31159:SF1">
    <property type="entry name" value="COMM DOMAIN-CONTAINING PROTEIN 3"/>
    <property type="match status" value="1"/>
</dbReference>
<dbReference type="Pfam" id="PF07258">
    <property type="entry name" value="COMM_domain"/>
    <property type="match status" value="1"/>
</dbReference>
<dbReference type="AlphaFoldDB" id="A0A8D8RLG0"/>
<proteinExistence type="inferred from homology"/>
<dbReference type="InterPro" id="IPR017920">
    <property type="entry name" value="COMM"/>
</dbReference>
<evidence type="ECO:0000256" key="2">
    <source>
        <dbReference type="ARBA" id="ARBA00093469"/>
    </source>
</evidence>